<dbReference type="EMBL" id="JBBJCI010000322">
    <property type="protein sequence ID" value="KAK7234468.1"/>
    <property type="molecule type" value="Genomic_DNA"/>
</dbReference>
<keyword evidence="10" id="KW-1185">Reference proteome</keyword>
<dbReference type="NCBIfam" id="NF037979">
    <property type="entry name" value="Na_transp"/>
    <property type="match status" value="1"/>
</dbReference>
<sequence>MDYMPDPSAPSPPPPRQQSPRSDATLTGATPPPKRSKWNSRTEFLLATVGNCVGVGNVWRFPYLCYRNGGGSFLVPYFLALLLLGMPLFLLELALGQRFELGATHAYGKLHRRFRGVGAAGTLMAYVCLWYYNVILAWTVVYAAHSLRPRVPWGADGVDAERFWEAQVLHESSGFDDFGERGPASAALFFALVLSWTCLFLATRRGVHSAGKVAYVAATAPYGILVLLVIRGLTLRGAAEGLKFYVRPDARKLATPRPWLDAANQIVYSLGVGTGQMIAFGSYNPADEDVVADSLAIAGAGKECDIPKAPLSAAIAALNSCTSLFAGVAVFAMLGHKARRDGADVGDVVASGEGLAFVAYPDGLSSLPAAGLWSFLFFVMLFALCLDSGMAMLECWTTMLRDFGVFSHDAEERWTVLGRRPRSQDVVVGGSCLFGFCGSLLFITRPGIYWFALVDRYVMWGVFLVAAVECCGVAHVYGARRFADDVRKATGRAVPRFFLFAWSWGTPAFCVLLAGASFQSAFADSTYEGARSTASAKAIGFLLMVGPACLMAGGAFERPSPSYCAVEKPAASVELTAVAAASPTKGGGRLARAASGAEVV</sequence>
<dbReference type="InterPro" id="IPR000175">
    <property type="entry name" value="Na/ntran_symport"/>
</dbReference>
<dbReference type="Proteomes" id="UP001363151">
    <property type="component" value="Unassembled WGS sequence"/>
</dbReference>
<feature type="transmembrane region" description="Helical" evidence="8">
    <location>
        <begin position="214"/>
        <end position="234"/>
    </location>
</feature>
<comment type="subcellular location">
    <subcellularLocation>
        <location evidence="1">Membrane</location>
        <topology evidence="1">Multi-pass membrane protein</topology>
    </subcellularLocation>
</comment>
<organism evidence="9 10">
    <name type="scientific">Aureococcus anophagefferens</name>
    <name type="common">Harmful bloom alga</name>
    <dbReference type="NCBI Taxonomy" id="44056"/>
    <lineage>
        <taxon>Eukaryota</taxon>
        <taxon>Sar</taxon>
        <taxon>Stramenopiles</taxon>
        <taxon>Ochrophyta</taxon>
        <taxon>Pelagophyceae</taxon>
        <taxon>Pelagomonadales</taxon>
        <taxon>Pelagomonadaceae</taxon>
        <taxon>Aureococcus</taxon>
    </lineage>
</organism>
<keyword evidence="3 6" id="KW-0812">Transmembrane</keyword>
<evidence type="ECO:0000313" key="10">
    <source>
        <dbReference type="Proteomes" id="UP001363151"/>
    </source>
</evidence>
<evidence type="ECO:0000256" key="3">
    <source>
        <dbReference type="ARBA" id="ARBA00022692"/>
    </source>
</evidence>
<keyword evidence="4 8" id="KW-1133">Transmembrane helix</keyword>
<dbReference type="SUPFAM" id="SSF161070">
    <property type="entry name" value="SNF-like"/>
    <property type="match status" value="1"/>
</dbReference>
<dbReference type="PROSITE" id="PS50267">
    <property type="entry name" value="NA_NEUROTRAN_SYMP_3"/>
    <property type="match status" value="1"/>
</dbReference>
<comment type="caution">
    <text evidence="9">The sequence shown here is derived from an EMBL/GenBank/DDBJ whole genome shotgun (WGS) entry which is preliminary data.</text>
</comment>
<feature type="transmembrane region" description="Helical" evidence="8">
    <location>
        <begin position="116"/>
        <end position="144"/>
    </location>
</feature>
<dbReference type="PROSITE" id="PS00610">
    <property type="entry name" value="NA_NEUROTRAN_SYMP_1"/>
    <property type="match status" value="1"/>
</dbReference>
<feature type="transmembrane region" description="Helical" evidence="8">
    <location>
        <begin position="44"/>
        <end position="62"/>
    </location>
</feature>
<dbReference type="InterPro" id="IPR037272">
    <property type="entry name" value="SNS_sf"/>
</dbReference>
<name>A0ABR1FNZ3_AURAN</name>
<feature type="transmembrane region" description="Helical" evidence="8">
    <location>
        <begin position="74"/>
        <end position="95"/>
    </location>
</feature>
<reference evidence="9 10" key="1">
    <citation type="submission" date="2024-03" db="EMBL/GenBank/DDBJ databases">
        <title>Aureococcus anophagefferens CCMP1851 and Kratosvirus quantuckense: Draft genome of a second virus-susceptible host strain in the model system.</title>
        <authorList>
            <person name="Chase E."/>
            <person name="Truchon A.R."/>
            <person name="Schepens W."/>
            <person name="Wilhelm S.W."/>
        </authorList>
    </citation>
    <scope>NUCLEOTIDE SEQUENCE [LARGE SCALE GENOMIC DNA]</scope>
    <source>
        <strain evidence="9 10">CCMP1851</strain>
    </source>
</reference>
<dbReference type="Pfam" id="PF00209">
    <property type="entry name" value="SNF"/>
    <property type="match status" value="2"/>
</dbReference>
<feature type="region of interest" description="Disordered" evidence="7">
    <location>
        <begin position="1"/>
        <end position="37"/>
    </location>
</feature>
<evidence type="ECO:0000256" key="8">
    <source>
        <dbReference type="SAM" id="Phobius"/>
    </source>
</evidence>
<evidence type="ECO:0000313" key="9">
    <source>
        <dbReference type="EMBL" id="KAK7234468.1"/>
    </source>
</evidence>
<protein>
    <recommendedName>
        <fullName evidence="6">Transporter</fullName>
    </recommendedName>
</protein>
<feature type="transmembrane region" description="Helical" evidence="8">
    <location>
        <begin position="426"/>
        <end position="451"/>
    </location>
</feature>
<accession>A0ABR1FNZ3</accession>
<evidence type="ECO:0000256" key="2">
    <source>
        <dbReference type="ARBA" id="ARBA00022448"/>
    </source>
</evidence>
<feature type="transmembrane region" description="Helical" evidence="8">
    <location>
        <begin position="538"/>
        <end position="556"/>
    </location>
</feature>
<dbReference type="PRINTS" id="PR00176">
    <property type="entry name" value="NANEUSMPORT"/>
</dbReference>
<keyword evidence="6" id="KW-0769">Symport</keyword>
<dbReference type="PANTHER" id="PTHR11616:SF240">
    <property type="entry name" value="BLOATED TUBULES, ISOFORM B-RELATED"/>
    <property type="match status" value="1"/>
</dbReference>
<comment type="similarity">
    <text evidence="6">Belongs to the sodium:neurotransmitter symporter (SNF) (TC 2.A.22) family.</text>
</comment>
<evidence type="ECO:0000256" key="1">
    <source>
        <dbReference type="ARBA" id="ARBA00004141"/>
    </source>
</evidence>
<dbReference type="PANTHER" id="PTHR11616">
    <property type="entry name" value="SODIUM/CHLORIDE DEPENDENT TRANSPORTER"/>
    <property type="match status" value="1"/>
</dbReference>
<feature type="compositionally biased region" description="Pro residues" evidence="7">
    <location>
        <begin position="7"/>
        <end position="17"/>
    </location>
</feature>
<feature type="transmembrane region" description="Helical" evidence="8">
    <location>
        <begin position="184"/>
        <end position="202"/>
    </location>
</feature>
<feature type="transmembrane region" description="Helical" evidence="8">
    <location>
        <begin position="372"/>
        <end position="393"/>
    </location>
</feature>
<feature type="transmembrane region" description="Helical" evidence="8">
    <location>
        <begin position="457"/>
        <end position="477"/>
    </location>
</feature>
<feature type="transmembrane region" description="Helical" evidence="8">
    <location>
        <begin position="497"/>
        <end position="518"/>
    </location>
</feature>
<gene>
    <name evidence="9" type="ORF">SO694_00197016</name>
</gene>
<keyword evidence="2 6" id="KW-0813">Transport</keyword>
<keyword evidence="5 8" id="KW-0472">Membrane</keyword>
<proteinExistence type="inferred from homology"/>
<evidence type="ECO:0000256" key="7">
    <source>
        <dbReference type="SAM" id="MobiDB-lite"/>
    </source>
</evidence>
<evidence type="ECO:0000256" key="4">
    <source>
        <dbReference type="ARBA" id="ARBA00022989"/>
    </source>
</evidence>
<evidence type="ECO:0000256" key="5">
    <source>
        <dbReference type="ARBA" id="ARBA00023136"/>
    </source>
</evidence>
<evidence type="ECO:0000256" key="6">
    <source>
        <dbReference type="RuleBase" id="RU003732"/>
    </source>
</evidence>